<dbReference type="AlphaFoldDB" id="A0A9P8UXS5"/>
<dbReference type="RefSeq" id="XP_045964456.1">
    <property type="nucleotide sequence ID" value="XM_046101465.1"/>
</dbReference>
<comment type="caution">
    <text evidence="1">The sequence shown here is derived from an EMBL/GenBank/DDBJ whole genome shotgun (WGS) entry which is preliminary data.</text>
</comment>
<gene>
    <name evidence="1" type="ORF">BKA67DRAFT_547631</name>
</gene>
<reference evidence="1" key="1">
    <citation type="journal article" date="2021" name="Nat. Commun.">
        <title>Genetic determinants of endophytism in the Arabidopsis root mycobiome.</title>
        <authorList>
            <person name="Mesny F."/>
            <person name="Miyauchi S."/>
            <person name="Thiergart T."/>
            <person name="Pickel B."/>
            <person name="Atanasova L."/>
            <person name="Karlsson M."/>
            <person name="Huettel B."/>
            <person name="Barry K.W."/>
            <person name="Haridas S."/>
            <person name="Chen C."/>
            <person name="Bauer D."/>
            <person name="Andreopoulos W."/>
            <person name="Pangilinan J."/>
            <person name="LaButti K."/>
            <person name="Riley R."/>
            <person name="Lipzen A."/>
            <person name="Clum A."/>
            <person name="Drula E."/>
            <person name="Henrissat B."/>
            <person name="Kohler A."/>
            <person name="Grigoriev I.V."/>
            <person name="Martin F.M."/>
            <person name="Hacquard S."/>
        </authorList>
    </citation>
    <scope>NUCLEOTIDE SEQUENCE</scope>
    <source>
        <strain evidence="1">MPI-SDFR-AT-0073</strain>
    </source>
</reference>
<organism evidence="1 2">
    <name type="scientific">Truncatella angustata</name>
    <dbReference type="NCBI Taxonomy" id="152316"/>
    <lineage>
        <taxon>Eukaryota</taxon>
        <taxon>Fungi</taxon>
        <taxon>Dikarya</taxon>
        <taxon>Ascomycota</taxon>
        <taxon>Pezizomycotina</taxon>
        <taxon>Sordariomycetes</taxon>
        <taxon>Xylariomycetidae</taxon>
        <taxon>Amphisphaeriales</taxon>
        <taxon>Sporocadaceae</taxon>
        <taxon>Truncatella</taxon>
    </lineage>
</organism>
<dbReference type="SUPFAM" id="SSF103575">
    <property type="entry name" value="Plexin repeat"/>
    <property type="match status" value="1"/>
</dbReference>
<dbReference type="EMBL" id="JAGPXC010000001">
    <property type="protein sequence ID" value="KAH6660325.1"/>
    <property type="molecule type" value="Genomic_DNA"/>
</dbReference>
<keyword evidence="2" id="KW-1185">Reference proteome</keyword>
<accession>A0A9P8UXS5</accession>
<evidence type="ECO:0000313" key="1">
    <source>
        <dbReference type="EMBL" id="KAH6660325.1"/>
    </source>
</evidence>
<name>A0A9P8UXS5_9PEZI</name>
<dbReference type="OrthoDB" id="5427091at2759"/>
<dbReference type="GeneID" id="70130357"/>
<sequence>MQDVEVFAITEQPVSIFGDLVTMNQTMSEWTLSHEKNPNFQRCWRLQNCGDCLSKEKDCSWCPLVR</sequence>
<protein>
    <submittedName>
        <fullName evidence="1">Uncharacterized protein</fullName>
    </submittedName>
</protein>
<dbReference type="Proteomes" id="UP000758603">
    <property type="component" value="Unassembled WGS sequence"/>
</dbReference>
<evidence type="ECO:0000313" key="2">
    <source>
        <dbReference type="Proteomes" id="UP000758603"/>
    </source>
</evidence>
<proteinExistence type="predicted"/>